<name>A0AAD7KFF1_9AGAR</name>
<keyword evidence="3" id="KW-1185">Reference proteome</keyword>
<keyword evidence="1" id="KW-1133">Transmembrane helix</keyword>
<reference evidence="2" key="1">
    <citation type="submission" date="2023-03" db="EMBL/GenBank/DDBJ databases">
        <title>Massive genome expansion in bonnet fungi (Mycena s.s.) driven by repeated elements and novel gene families across ecological guilds.</title>
        <authorList>
            <consortium name="Lawrence Berkeley National Laboratory"/>
            <person name="Harder C.B."/>
            <person name="Miyauchi S."/>
            <person name="Viragh M."/>
            <person name="Kuo A."/>
            <person name="Thoen E."/>
            <person name="Andreopoulos B."/>
            <person name="Lu D."/>
            <person name="Skrede I."/>
            <person name="Drula E."/>
            <person name="Henrissat B."/>
            <person name="Morin E."/>
            <person name="Kohler A."/>
            <person name="Barry K."/>
            <person name="LaButti K."/>
            <person name="Morin E."/>
            <person name="Salamov A."/>
            <person name="Lipzen A."/>
            <person name="Mereny Z."/>
            <person name="Hegedus B."/>
            <person name="Baldrian P."/>
            <person name="Stursova M."/>
            <person name="Weitz H."/>
            <person name="Taylor A."/>
            <person name="Grigoriev I.V."/>
            <person name="Nagy L.G."/>
            <person name="Martin F."/>
            <person name="Kauserud H."/>
        </authorList>
    </citation>
    <scope>NUCLEOTIDE SEQUENCE</scope>
    <source>
        <strain evidence="2">CBHHK182m</strain>
    </source>
</reference>
<protein>
    <submittedName>
        <fullName evidence="2">Uncharacterized protein</fullName>
    </submittedName>
</protein>
<dbReference type="AlphaFoldDB" id="A0AAD7KFF1"/>
<organism evidence="2 3">
    <name type="scientific">Mycena metata</name>
    <dbReference type="NCBI Taxonomy" id="1033252"/>
    <lineage>
        <taxon>Eukaryota</taxon>
        <taxon>Fungi</taxon>
        <taxon>Dikarya</taxon>
        <taxon>Basidiomycota</taxon>
        <taxon>Agaricomycotina</taxon>
        <taxon>Agaricomycetes</taxon>
        <taxon>Agaricomycetidae</taxon>
        <taxon>Agaricales</taxon>
        <taxon>Marasmiineae</taxon>
        <taxon>Mycenaceae</taxon>
        <taxon>Mycena</taxon>
    </lineage>
</organism>
<keyword evidence="1" id="KW-0812">Transmembrane</keyword>
<keyword evidence="1" id="KW-0472">Membrane</keyword>
<comment type="caution">
    <text evidence="2">The sequence shown here is derived from an EMBL/GenBank/DDBJ whole genome shotgun (WGS) entry which is preliminary data.</text>
</comment>
<gene>
    <name evidence="2" type="ORF">B0H16DRAFT_1876959</name>
</gene>
<feature type="transmembrane region" description="Helical" evidence="1">
    <location>
        <begin position="82"/>
        <end position="102"/>
    </location>
</feature>
<evidence type="ECO:0000313" key="3">
    <source>
        <dbReference type="Proteomes" id="UP001215598"/>
    </source>
</evidence>
<dbReference type="EMBL" id="JARKIB010000002">
    <property type="protein sequence ID" value="KAJ7784521.1"/>
    <property type="molecule type" value="Genomic_DNA"/>
</dbReference>
<evidence type="ECO:0000256" key="1">
    <source>
        <dbReference type="SAM" id="Phobius"/>
    </source>
</evidence>
<proteinExistence type="predicted"/>
<accession>A0AAD7KFF1</accession>
<evidence type="ECO:0000313" key="2">
    <source>
        <dbReference type="EMBL" id="KAJ7784521.1"/>
    </source>
</evidence>
<dbReference type="Proteomes" id="UP001215598">
    <property type="component" value="Unassembled WGS sequence"/>
</dbReference>
<sequence length="104" mass="11085">MRSTAPTQRLVSQIGLGLRSQPIATSRQLPTRRIHAQKSFTASSSSSAAAHGSLELPASSVEERLLALEQQSAKMIKGTESLGWGLFAVGFGGLVNAVLWHFPI</sequence>